<dbReference type="Proteomes" id="UP001443914">
    <property type="component" value="Unassembled WGS sequence"/>
</dbReference>
<proteinExistence type="predicted"/>
<comment type="caution">
    <text evidence="1">The sequence shown here is derived from an EMBL/GenBank/DDBJ whole genome shotgun (WGS) entry which is preliminary data.</text>
</comment>
<evidence type="ECO:0000313" key="1">
    <source>
        <dbReference type="EMBL" id="KAK9725964.1"/>
    </source>
</evidence>
<name>A0AAW1L0K4_SAPOF</name>
<evidence type="ECO:0000313" key="2">
    <source>
        <dbReference type="Proteomes" id="UP001443914"/>
    </source>
</evidence>
<gene>
    <name evidence="1" type="ORF">RND81_05G180300</name>
</gene>
<dbReference type="EMBL" id="JBDFQZ010000005">
    <property type="protein sequence ID" value="KAK9725964.1"/>
    <property type="molecule type" value="Genomic_DNA"/>
</dbReference>
<accession>A0AAW1L0K4</accession>
<dbReference type="AlphaFoldDB" id="A0AAW1L0K4"/>
<keyword evidence="2" id="KW-1185">Reference proteome</keyword>
<sequence length="124" mass="13859">MEAAFRFPVRASYFSVCICPTSKVPSMTMSFIATSNGEDEDDDDDDRITIGHSNNQISELPKLFRALTELPTTGSNAHSRCRPQFRMTVHLCLFAAARLTWIPISKTGIMSHGMHPLLQELKSN</sequence>
<protein>
    <submittedName>
        <fullName evidence="1">Uncharacterized protein</fullName>
    </submittedName>
</protein>
<organism evidence="1 2">
    <name type="scientific">Saponaria officinalis</name>
    <name type="common">Common soapwort</name>
    <name type="synonym">Lychnis saponaria</name>
    <dbReference type="NCBI Taxonomy" id="3572"/>
    <lineage>
        <taxon>Eukaryota</taxon>
        <taxon>Viridiplantae</taxon>
        <taxon>Streptophyta</taxon>
        <taxon>Embryophyta</taxon>
        <taxon>Tracheophyta</taxon>
        <taxon>Spermatophyta</taxon>
        <taxon>Magnoliopsida</taxon>
        <taxon>eudicotyledons</taxon>
        <taxon>Gunneridae</taxon>
        <taxon>Pentapetalae</taxon>
        <taxon>Caryophyllales</taxon>
        <taxon>Caryophyllaceae</taxon>
        <taxon>Caryophylleae</taxon>
        <taxon>Saponaria</taxon>
    </lineage>
</organism>
<reference evidence="1" key="1">
    <citation type="submission" date="2024-03" db="EMBL/GenBank/DDBJ databases">
        <title>WGS assembly of Saponaria officinalis var. Norfolk2.</title>
        <authorList>
            <person name="Jenkins J."/>
            <person name="Shu S."/>
            <person name="Grimwood J."/>
            <person name="Barry K."/>
            <person name="Goodstein D."/>
            <person name="Schmutz J."/>
            <person name="Leebens-Mack J."/>
            <person name="Osbourn A."/>
        </authorList>
    </citation>
    <scope>NUCLEOTIDE SEQUENCE [LARGE SCALE GENOMIC DNA]</scope>
    <source>
        <strain evidence="1">JIC</strain>
    </source>
</reference>